<feature type="domain" description="Outer membrane protein assembly factor BamE" evidence="3">
    <location>
        <begin position="68"/>
        <end position="135"/>
    </location>
</feature>
<accession>A0A142JR72</accession>
<dbReference type="STRING" id="1796606.A2G96_22335"/>
<organism evidence="4 5">
    <name type="scientific">Cupriavidus nantongensis</name>
    <dbReference type="NCBI Taxonomy" id="1796606"/>
    <lineage>
        <taxon>Bacteria</taxon>
        <taxon>Pseudomonadati</taxon>
        <taxon>Pseudomonadota</taxon>
        <taxon>Betaproteobacteria</taxon>
        <taxon>Burkholderiales</taxon>
        <taxon>Burkholderiaceae</taxon>
        <taxon>Cupriavidus</taxon>
    </lineage>
</organism>
<dbReference type="Pfam" id="PF04355">
    <property type="entry name" value="BamE"/>
    <property type="match status" value="1"/>
</dbReference>
<dbReference type="InterPro" id="IPR037873">
    <property type="entry name" value="BamE-like"/>
</dbReference>
<evidence type="ECO:0000259" key="3">
    <source>
        <dbReference type="Pfam" id="PF04355"/>
    </source>
</evidence>
<dbReference type="InterPro" id="IPR007450">
    <property type="entry name" value="BamE_dom"/>
</dbReference>
<gene>
    <name evidence="4" type="ORF">A2G96_22335</name>
</gene>
<sequence length="157" mass="17547">MPVCALQNIKELDTMYASIKHHAAPCAALLLALALSGCGNLSKIDDRGASAAPVWPEMTDTTMTLREGIYPDPAKLALVKPGMTKDQLYHLLGRPHFLEGFFFVREWDYLFRLQTPAGDKACQYKILFDKDVLAQQFLWREKDCEEAARTVTGKGKA</sequence>
<name>A0A142JR72_9BURK</name>
<dbReference type="Gene3D" id="3.30.1450.10">
    <property type="match status" value="1"/>
</dbReference>
<reference evidence="4 5" key="1">
    <citation type="submission" date="2016-03" db="EMBL/GenBank/DDBJ databases">
        <title>Complete genome sequence of a novel chlorpyrifos degrading bacterium, Cupriavidus nantongensis sp. X1.</title>
        <authorList>
            <person name="Fang L."/>
        </authorList>
    </citation>
    <scope>NUCLEOTIDE SEQUENCE [LARGE SCALE GENOMIC DNA]</scope>
    <source>
        <strain evidence="4 5">X1</strain>
    </source>
</reference>
<keyword evidence="1" id="KW-0732">Signal</keyword>
<evidence type="ECO:0000313" key="4">
    <source>
        <dbReference type="EMBL" id="AMR80584.1"/>
    </source>
</evidence>
<keyword evidence="2" id="KW-0472">Membrane</keyword>
<dbReference type="GO" id="GO:0019867">
    <property type="term" value="C:outer membrane"/>
    <property type="evidence" value="ECO:0007669"/>
    <property type="project" value="InterPro"/>
</dbReference>
<dbReference type="AlphaFoldDB" id="A0A142JR72"/>
<protein>
    <recommendedName>
        <fullName evidence="3">Outer membrane protein assembly factor BamE domain-containing protein</fullName>
    </recommendedName>
</protein>
<evidence type="ECO:0000256" key="1">
    <source>
        <dbReference type="ARBA" id="ARBA00022729"/>
    </source>
</evidence>
<keyword evidence="5" id="KW-1185">Reference proteome</keyword>
<proteinExistence type="predicted"/>
<dbReference type="EMBL" id="CP014845">
    <property type="protein sequence ID" value="AMR80584.1"/>
    <property type="molecule type" value="Genomic_DNA"/>
</dbReference>
<dbReference type="Proteomes" id="UP000075238">
    <property type="component" value="Chromosome 2"/>
</dbReference>
<evidence type="ECO:0000256" key="2">
    <source>
        <dbReference type="ARBA" id="ARBA00023136"/>
    </source>
</evidence>
<evidence type="ECO:0000313" key="5">
    <source>
        <dbReference type="Proteomes" id="UP000075238"/>
    </source>
</evidence>
<dbReference type="KEGG" id="cnan:A2G96_22335"/>